<evidence type="ECO:0000256" key="2">
    <source>
        <dbReference type="ARBA" id="ARBA00023027"/>
    </source>
</evidence>
<dbReference type="GO" id="GO:0005829">
    <property type="term" value="C:cytosol"/>
    <property type="evidence" value="ECO:0007669"/>
    <property type="project" value="TreeGrafter"/>
</dbReference>
<evidence type="ECO:0000313" key="4">
    <source>
        <dbReference type="EMBL" id="QWQ35298.1"/>
    </source>
</evidence>
<keyword evidence="2" id="KW-0520">NAD</keyword>
<dbReference type="PROSITE" id="PS00671">
    <property type="entry name" value="D_2_HYDROXYACID_DH_3"/>
    <property type="match status" value="1"/>
</dbReference>
<feature type="domain" description="D-isomer specific 2-hydroxyacid dehydrogenase NAD-binding" evidence="3">
    <location>
        <begin position="110"/>
        <end position="281"/>
    </location>
</feature>
<dbReference type="SUPFAM" id="SSF51735">
    <property type="entry name" value="NAD(P)-binding Rossmann-fold domains"/>
    <property type="match status" value="1"/>
</dbReference>
<keyword evidence="5" id="KW-1185">Reference proteome</keyword>
<protein>
    <submittedName>
        <fullName evidence="4">2-hydroxyacid dehydrogenase</fullName>
    </submittedName>
</protein>
<dbReference type="InterPro" id="IPR006140">
    <property type="entry name" value="D-isomer_DH_NAD-bd"/>
</dbReference>
<dbReference type="Pfam" id="PF02826">
    <property type="entry name" value="2-Hacid_dh_C"/>
    <property type="match status" value="1"/>
</dbReference>
<dbReference type="KEGG" id="asun:KG104_12445"/>
<dbReference type="Gene3D" id="3.40.50.720">
    <property type="entry name" value="NAD(P)-binding Rossmann-like Domain"/>
    <property type="match status" value="2"/>
</dbReference>
<evidence type="ECO:0000259" key="3">
    <source>
        <dbReference type="Pfam" id="PF02826"/>
    </source>
</evidence>
<dbReference type="Proteomes" id="UP000680588">
    <property type="component" value="Chromosome"/>
</dbReference>
<dbReference type="PANTHER" id="PTHR10996:SF178">
    <property type="entry name" value="2-HYDROXYACID DEHYDROGENASE YGL185C-RELATED"/>
    <property type="match status" value="1"/>
</dbReference>
<dbReference type="GO" id="GO:0051287">
    <property type="term" value="F:NAD binding"/>
    <property type="evidence" value="ECO:0007669"/>
    <property type="project" value="InterPro"/>
</dbReference>
<organism evidence="4 5">
    <name type="scientific">Arthrobacter sunyaminii</name>
    <dbReference type="NCBI Taxonomy" id="2816859"/>
    <lineage>
        <taxon>Bacteria</taxon>
        <taxon>Bacillati</taxon>
        <taxon>Actinomycetota</taxon>
        <taxon>Actinomycetes</taxon>
        <taxon>Micrococcales</taxon>
        <taxon>Micrococcaceae</taxon>
        <taxon>Arthrobacter</taxon>
    </lineage>
</organism>
<evidence type="ECO:0000256" key="1">
    <source>
        <dbReference type="ARBA" id="ARBA00023002"/>
    </source>
</evidence>
<dbReference type="SUPFAM" id="SSF52283">
    <property type="entry name" value="Formate/glycerate dehydrogenase catalytic domain-like"/>
    <property type="match status" value="1"/>
</dbReference>
<evidence type="ECO:0000313" key="5">
    <source>
        <dbReference type="Proteomes" id="UP000680588"/>
    </source>
</evidence>
<reference evidence="4" key="1">
    <citation type="submission" date="2021-06" db="EMBL/GenBank/DDBJ databases">
        <title>Novel species in genus Arthrobacter.</title>
        <authorList>
            <person name="Zhang G."/>
        </authorList>
    </citation>
    <scope>NUCLEOTIDE SEQUENCE</scope>
    <source>
        <strain evidence="4">Zg-ZUI122</strain>
    </source>
</reference>
<sequence>MNEQFRPVRTLTVPSEDLLDALEPLPNGFRAGVWDLVGEPSGLTYGEIDAVVLPYAAGNDWGEALGRVPNLRMIQAQTTGYDGLPELAGPGVAVASAAGVHAAGTAELALTLMLASLRGVDDAVRNAQTGTWGSRRYRGLADSRVLMVGVGGIGSAIARRLEPFEVELTRVGNRARTDEHGLVHGVDELAELAATADVLVVITPLNEQTRHLIGRDVLAALPDGALVVNVARGAVVDTDALTAEVVSGRLSAALDVVDPEPLPADHPLWKAPNAIITPHVGGNTEAFVRRIRKLLKEQADRLARGEEPMNLVLRGPWA</sequence>
<dbReference type="InterPro" id="IPR029753">
    <property type="entry name" value="D-isomer_DH_CS"/>
</dbReference>
<accession>A0A975PDD7</accession>
<dbReference type="GO" id="GO:0016618">
    <property type="term" value="F:hydroxypyruvate reductase [NAD(P)H] activity"/>
    <property type="evidence" value="ECO:0007669"/>
    <property type="project" value="TreeGrafter"/>
</dbReference>
<keyword evidence="1" id="KW-0560">Oxidoreductase</keyword>
<dbReference type="EMBL" id="CP076456">
    <property type="protein sequence ID" value="QWQ35298.1"/>
    <property type="molecule type" value="Genomic_DNA"/>
</dbReference>
<dbReference type="RefSeq" id="WP_207348054.1">
    <property type="nucleotide sequence ID" value="NZ_CP076456.1"/>
</dbReference>
<proteinExistence type="predicted"/>
<dbReference type="GO" id="GO:0030267">
    <property type="term" value="F:glyoxylate reductase (NADPH) activity"/>
    <property type="evidence" value="ECO:0007669"/>
    <property type="project" value="TreeGrafter"/>
</dbReference>
<dbReference type="CDD" id="cd12166">
    <property type="entry name" value="2-Hacid_dh_7"/>
    <property type="match status" value="1"/>
</dbReference>
<name>A0A975PDD7_9MICC</name>
<dbReference type="InterPro" id="IPR036291">
    <property type="entry name" value="NAD(P)-bd_dom_sf"/>
</dbReference>
<gene>
    <name evidence="4" type="ORF">KG104_12445</name>
</gene>
<dbReference type="InterPro" id="IPR050223">
    <property type="entry name" value="D-isomer_2-hydroxyacid_DH"/>
</dbReference>
<dbReference type="AlphaFoldDB" id="A0A975PDD7"/>
<dbReference type="PANTHER" id="PTHR10996">
    <property type="entry name" value="2-HYDROXYACID DEHYDROGENASE-RELATED"/>
    <property type="match status" value="1"/>
</dbReference>